<dbReference type="AlphaFoldDB" id="A0AAV7NSX6"/>
<dbReference type="EMBL" id="JANPWB010000012">
    <property type="protein sequence ID" value="KAJ1119196.1"/>
    <property type="molecule type" value="Genomic_DNA"/>
</dbReference>
<evidence type="ECO:0000313" key="2">
    <source>
        <dbReference type="Proteomes" id="UP001066276"/>
    </source>
</evidence>
<comment type="caution">
    <text evidence="1">The sequence shown here is derived from an EMBL/GenBank/DDBJ whole genome shotgun (WGS) entry which is preliminary data.</text>
</comment>
<organism evidence="1 2">
    <name type="scientific">Pleurodeles waltl</name>
    <name type="common">Iberian ribbed newt</name>
    <dbReference type="NCBI Taxonomy" id="8319"/>
    <lineage>
        <taxon>Eukaryota</taxon>
        <taxon>Metazoa</taxon>
        <taxon>Chordata</taxon>
        <taxon>Craniata</taxon>
        <taxon>Vertebrata</taxon>
        <taxon>Euteleostomi</taxon>
        <taxon>Amphibia</taxon>
        <taxon>Batrachia</taxon>
        <taxon>Caudata</taxon>
        <taxon>Salamandroidea</taxon>
        <taxon>Salamandridae</taxon>
        <taxon>Pleurodelinae</taxon>
        <taxon>Pleurodeles</taxon>
    </lineage>
</organism>
<name>A0AAV7NSX6_PLEWA</name>
<keyword evidence="2" id="KW-1185">Reference proteome</keyword>
<dbReference type="Proteomes" id="UP001066276">
    <property type="component" value="Chromosome 8"/>
</dbReference>
<gene>
    <name evidence="1" type="ORF">NDU88_007382</name>
</gene>
<sequence length="116" mass="13316">MPMQLTRGFLFPWTESCLSKAFASRFIDLLLLLKKIVKELERAWRKTNEYEAKSKLRYAGKEYFGACHAARAAFYADKIVDVRNSSKELFEIVKSLFDHVQVSLTTSLTAKLQGFG</sequence>
<reference evidence="1" key="1">
    <citation type="journal article" date="2022" name="bioRxiv">
        <title>Sequencing and chromosome-scale assembly of the giantPleurodeles waltlgenome.</title>
        <authorList>
            <person name="Brown T."/>
            <person name="Elewa A."/>
            <person name="Iarovenko S."/>
            <person name="Subramanian E."/>
            <person name="Araus A.J."/>
            <person name="Petzold A."/>
            <person name="Susuki M."/>
            <person name="Suzuki K.-i.T."/>
            <person name="Hayashi T."/>
            <person name="Toyoda A."/>
            <person name="Oliveira C."/>
            <person name="Osipova E."/>
            <person name="Leigh N.D."/>
            <person name="Simon A."/>
            <person name="Yun M.H."/>
        </authorList>
    </citation>
    <scope>NUCLEOTIDE SEQUENCE</scope>
    <source>
        <strain evidence="1">20211129_DDA</strain>
        <tissue evidence="1">Liver</tissue>
    </source>
</reference>
<proteinExistence type="predicted"/>
<evidence type="ECO:0000313" key="1">
    <source>
        <dbReference type="EMBL" id="KAJ1119196.1"/>
    </source>
</evidence>
<accession>A0AAV7NSX6</accession>
<protein>
    <submittedName>
        <fullName evidence="1">Uncharacterized protein</fullName>
    </submittedName>
</protein>